<dbReference type="InterPro" id="IPR005973">
    <property type="entry name" value="NifE"/>
</dbReference>
<evidence type="ECO:0000259" key="7">
    <source>
        <dbReference type="Pfam" id="PF00148"/>
    </source>
</evidence>
<evidence type="ECO:0000256" key="1">
    <source>
        <dbReference type="ARBA" id="ARBA00003171"/>
    </source>
</evidence>
<dbReference type="GO" id="GO:0065003">
    <property type="term" value="P:protein-containing complex assembly"/>
    <property type="evidence" value="ECO:0007669"/>
    <property type="project" value="InterPro"/>
</dbReference>
<evidence type="ECO:0000256" key="2">
    <source>
        <dbReference type="ARBA" id="ARBA00005155"/>
    </source>
</evidence>
<evidence type="ECO:0000313" key="8">
    <source>
        <dbReference type="EMBL" id="SJZ90153.1"/>
    </source>
</evidence>
<dbReference type="PROSITE" id="PS00699">
    <property type="entry name" value="NITROGENASE_1_1"/>
    <property type="match status" value="1"/>
</dbReference>
<dbReference type="RefSeq" id="WP_078665329.1">
    <property type="nucleotide sequence ID" value="NZ_FUXM01000011.1"/>
</dbReference>
<protein>
    <recommendedName>
        <fullName evidence="4">Nitrogenase iron-molybdenum cofactor biosynthesis protein NifE</fullName>
    </recommendedName>
</protein>
<evidence type="ECO:0000256" key="6">
    <source>
        <dbReference type="RuleBase" id="RU004021"/>
    </source>
</evidence>
<dbReference type="Gene3D" id="3.40.50.1980">
    <property type="entry name" value="Nitrogenase molybdenum iron protein domain"/>
    <property type="match status" value="1"/>
</dbReference>
<dbReference type="PROSITE" id="PS00090">
    <property type="entry name" value="NITROGENASE_1_2"/>
    <property type="match status" value="1"/>
</dbReference>
<comment type="pathway">
    <text evidence="2">Cofactor biosynthesis; Fe-Mo cofactor biosynthesis.</text>
</comment>
<dbReference type="AlphaFoldDB" id="A0A1T4PEZ5"/>
<dbReference type="OrthoDB" id="9767044at2"/>
<keyword evidence="5 6" id="KW-0535">Nitrogen fixation</keyword>
<dbReference type="InterPro" id="IPR000318">
    <property type="entry name" value="Nase_comp1_CS"/>
</dbReference>
<comment type="similarity">
    <text evidence="3 6">Belongs to the NifD/NifK/NifE/NifN family.</text>
</comment>
<dbReference type="EMBL" id="FUXM01000011">
    <property type="protein sequence ID" value="SJZ90153.1"/>
    <property type="molecule type" value="Genomic_DNA"/>
</dbReference>
<name>A0A1T4PEZ5_9FIRM</name>
<keyword evidence="9" id="KW-1185">Reference proteome</keyword>
<evidence type="ECO:0000256" key="3">
    <source>
        <dbReference type="ARBA" id="ARBA00011002"/>
    </source>
</evidence>
<evidence type="ECO:0000313" key="9">
    <source>
        <dbReference type="Proteomes" id="UP000189933"/>
    </source>
</evidence>
<organism evidence="8 9">
    <name type="scientific">Carboxydocella sporoproducens DSM 16521</name>
    <dbReference type="NCBI Taxonomy" id="1121270"/>
    <lineage>
        <taxon>Bacteria</taxon>
        <taxon>Bacillati</taxon>
        <taxon>Bacillota</taxon>
        <taxon>Clostridia</taxon>
        <taxon>Eubacteriales</taxon>
        <taxon>Clostridiales Family XVI. Incertae Sedis</taxon>
        <taxon>Carboxydocella</taxon>
    </lineage>
</organism>
<dbReference type="Gene3D" id="3.40.50.12380">
    <property type="entry name" value="Nitrogenase MoFe cofactor biosynthesis protein NifE, C-terminal"/>
    <property type="match status" value="1"/>
</dbReference>
<accession>A0A1T4PEZ5</accession>
<dbReference type="InterPro" id="IPR000510">
    <property type="entry name" value="Nase/OxRdtase_comp1"/>
</dbReference>
<dbReference type="Pfam" id="PF00148">
    <property type="entry name" value="Oxidored_nitro"/>
    <property type="match status" value="1"/>
</dbReference>
<dbReference type="SUPFAM" id="SSF53807">
    <property type="entry name" value="Helical backbone' metal receptor"/>
    <property type="match status" value="1"/>
</dbReference>
<proteinExistence type="inferred from homology"/>
<evidence type="ECO:0000256" key="5">
    <source>
        <dbReference type="ARBA" id="ARBA00023231"/>
    </source>
</evidence>
<evidence type="ECO:0000256" key="4">
    <source>
        <dbReference type="ARBA" id="ARBA00013280"/>
    </source>
</evidence>
<dbReference type="InterPro" id="IPR049939">
    <property type="entry name" value="NifE-like"/>
</dbReference>
<dbReference type="PANTHER" id="PTHR42956:SF1">
    <property type="entry name" value="NITROGENASE IRON-MOLYBDENUM COFACTOR BIOSYNTHESIS PROTEIN NIFE"/>
    <property type="match status" value="1"/>
</dbReference>
<gene>
    <name evidence="8" type="ORF">SAMN02745885_01249</name>
</gene>
<dbReference type="UniPathway" id="UPA00782"/>
<dbReference type="Proteomes" id="UP000189933">
    <property type="component" value="Unassembled WGS sequence"/>
</dbReference>
<sequence>MALNCKNILLPDREKQICYQRKDKEADVVCDVNSLAGALSQRGCVYCGARVVLNPITDAAHLVHGPIGCAAYTWDIRGSLTSGPDLYRNSFSTDMQEKDVIFGGEAKLAGALRGIIRDYRPQAVFVYATCIAGIIGDDLQAVCKQIQAETGIRVIPVQSEGFMGNKSAGYRAACDALLKLIGTHPAPPPVSPLSINILGEFNLAGELWVIKNYLEALGIEVVSTLTGDGRVDEIARAHTAKLNVVQCAGSMTYLARKMKEKYGIPYLQVSFAGLQDTEQALMDIAQFFASQDEEIVYRARRFCIKQRDLITWELQQYKQMLKGKKAAVYMGGAFKTISLIKMFRDLGMEVVIAGSQTGKAEEYKQIQRELGDTGVIIDDAGALELSAFLAEFQPDVLVGGVKERPLAYKAGKGFVDFNHERKKSFAGYEGMLNFAREVAATVLSPVWSQLVTAARMTRSDVYG</sequence>
<dbReference type="NCBIfam" id="TIGR01283">
    <property type="entry name" value="nifE"/>
    <property type="match status" value="1"/>
</dbReference>
<feature type="domain" description="Nitrogenase/oxidoreductase component 1" evidence="7">
    <location>
        <begin position="44"/>
        <end position="442"/>
    </location>
</feature>
<reference evidence="9" key="1">
    <citation type="submission" date="2017-02" db="EMBL/GenBank/DDBJ databases">
        <authorList>
            <person name="Varghese N."/>
            <person name="Submissions S."/>
        </authorList>
    </citation>
    <scope>NUCLEOTIDE SEQUENCE [LARGE SCALE GENOMIC DNA]</scope>
    <source>
        <strain evidence="9">DSM 16521</strain>
    </source>
</reference>
<dbReference type="PANTHER" id="PTHR42956">
    <property type="entry name" value="NITROGENASE IRON-MOLYBDENUM COFACTOR BIOSYNTHESIS PROTEIN NIFE"/>
    <property type="match status" value="1"/>
</dbReference>
<dbReference type="GO" id="GO:0016163">
    <property type="term" value="F:nitrogenase activity"/>
    <property type="evidence" value="ECO:0007669"/>
    <property type="project" value="InterPro"/>
</dbReference>
<comment type="function">
    <text evidence="1">This protein may play a role in the biosynthesis of the prosthetic group of nitrogenase (FeMo cofactor).</text>
</comment>